<keyword evidence="3" id="KW-0121">Carboxypeptidase</keyword>
<dbReference type="PANTHER" id="PTHR30023:SF0">
    <property type="entry name" value="PENICILLIN-SENSITIVE CARBOXYPEPTIDASE A"/>
    <property type="match status" value="1"/>
</dbReference>
<dbReference type="EC" id="3.4.16.4" evidence="3"/>
<evidence type="ECO:0000313" key="4">
    <source>
        <dbReference type="Proteomes" id="UP000569914"/>
    </source>
</evidence>
<comment type="caution">
    <text evidence="3">The sequence shown here is derived from an EMBL/GenBank/DDBJ whole genome shotgun (WGS) entry which is preliminary data.</text>
</comment>
<dbReference type="SUPFAM" id="SSF56601">
    <property type="entry name" value="beta-lactamase/transpeptidase-like"/>
    <property type="match status" value="1"/>
</dbReference>
<keyword evidence="4" id="KW-1185">Reference proteome</keyword>
<protein>
    <submittedName>
        <fullName evidence="3">D-alanyl-D-alanine carboxypeptidase/D-alanyl-D-alanine-endopeptidase (Penicillin-binding protein 4)</fullName>
        <ecNumber evidence="3">3.4.16.4</ecNumber>
        <ecNumber evidence="3">3.4.21.-</ecNumber>
    </submittedName>
</protein>
<dbReference type="PANTHER" id="PTHR30023">
    <property type="entry name" value="D-ALANYL-D-ALANINE CARBOXYPEPTIDASE"/>
    <property type="match status" value="1"/>
</dbReference>
<keyword evidence="2 3" id="KW-0378">Hydrolase</keyword>
<accession>A0A7Y9IBY6</accession>
<dbReference type="RefSeq" id="WP_312879323.1">
    <property type="nucleotide sequence ID" value="NZ_JACCBU010000001.1"/>
</dbReference>
<dbReference type="NCBIfam" id="TIGR00666">
    <property type="entry name" value="PBP4"/>
    <property type="match status" value="1"/>
</dbReference>
<dbReference type="InterPro" id="IPR012338">
    <property type="entry name" value="Beta-lactam/transpept-like"/>
</dbReference>
<dbReference type="GO" id="GO:0009002">
    <property type="term" value="F:serine-type D-Ala-D-Ala carboxypeptidase activity"/>
    <property type="evidence" value="ECO:0007669"/>
    <property type="project" value="UniProtKB-EC"/>
</dbReference>
<dbReference type="AlphaFoldDB" id="A0A7Y9IBY6"/>
<dbReference type="InterPro" id="IPR000667">
    <property type="entry name" value="Peptidase_S13"/>
</dbReference>
<dbReference type="Proteomes" id="UP000569914">
    <property type="component" value="Unassembled WGS sequence"/>
</dbReference>
<proteinExistence type="inferred from homology"/>
<evidence type="ECO:0000256" key="2">
    <source>
        <dbReference type="ARBA" id="ARBA00022801"/>
    </source>
</evidence>
<dbReference type="EMBL" id="JACCBU010000001">
    <property type="protein sequence ID" value="NYE73867.1"/>
    <property type="molecule type" value="Genomic_DNA"/>
</dbReference>
<dbReference type="EC" id="3.4.21.-" evidence="3"/>
<dbReference type="GO" id="GO:0006508">
    <property type="term" value="P:proteolysis"/>
    <property type="evidence" value="ECO:0007669"/>
    <property type="project" value="InterPro"/>
</dbReference>
<keyword evidence="3" id="KW-0645">Protease</keyword>
<dbReference type="Gene3D" id="3.50.80.20">
    <property type="entry name" value="D-Ala-D-Ala carboxypeptidase C, peptidase S13"/>
    <property type="match status" value="1"/>
</dbReference>
<organism evidence="3 4">
    <name type="scientific">Microlunatus parietis</name>
    <dbReference type="NCBI Taxonomy" id="682979"/>
    <lineage>
        <taxon>Bacteria</taxon>
        <taxon>Bacillati</taxon>
        <taxon>Actinomycetota</taxon>
        <taxon>Actinomycetes</taxon>
        <taxon>Propionibacteriales</taxon>
        <taxon>Propionibacteriaceae</taxon>
        <taxon>Microlunatus</taxon>
    </lineage>
</organism>
<reference evidence="3 4" key="1">
    <citation type="submission" date="2020-07" db="EMBL/GenBank/DDBJ databases">
        <title>Sequencing the genomes of 1000 actinobacteria strains.</title>
        <authorList>
            <person name="Klenk H.-P."/>
        </authorList>
    </citation>
    <scope>NUCLEOTIDE SEQUENCE [LARGE SCALE GENOMIC DNA]</scope>
    <source>
        <strain evidence="3 4">DSM 22083</strain>
    </source>
</reference>
<evidence type="ECO:0000313" key="3">
    <source>
        <dbReference type="EMBL" id="NYE73867.1"/>
    </source>
</evidence>
<gene>
    <name evidence="3" type="ORF">BKA15_005196</name>
</gene>
<dbReference type="PRINTS" id="PR00922">
    <property type="entry name" value="DADACBPTASE3"/>
</dbReference>
<dbReference type="Pfam" id="PF02113">
    <property type="entry name" value="Peptidase_S13"/>
    <property type="match status" value="1"/>
</dbReference>
<comment type="similarity">
    <text evidence="1">Belongs to the peptidase S13 family.</text>
</comment>
<dbReference type="GO" id="GO:0000270">
    <property type="term" value="P:peptidoglycan metabolic process"/>
    <property type="evidence" value="ECO:0007669"/>
    <property type="project" value="TreeGrafter"/>
</dbReference>
<dbReference type="Gene3D" id="3.40.710.10">
    <property type="entry name" value="DD-peptidase/beta-lactamase superfamily"/>
    <property type="match status" value="2"/>
</dbReference>
<name>A0A7Y9IBY6_9ACTN</name>
<sequence>MSGWLNRVSRRIAVLGVAVLVTVGLVITQSAGPSVADPGPTLPERLNALLDDPVYDGSQVALVVRDATTGETLYNRDGDQRMVPGSNTKIFTSTAAMSVLGSSYRFHTDVLATAAVRGGRLRGDLYLKGYGDPTALEADYRSLAEQLRAAGIRRVDGDLVADDTYFDQVRLGDGWGGDDESSYYSAQISALTLAPNTDYDSGTVIVEHRPAAEPGAPVRLALLPANGVIKLANTASTGPAGSENTLRVEREHGTNTVRVTGSLPVDAAVGQAKVTVSEPQLYAADVFRRALKQEGISVSGEITAAAAPTEARRLARDESMTVGELMTPFLKLSNNMHAETLVKTMGAVEKGEGSWPAGLEVVTDYAKSIGVDTGRLRINDGSGLARKTNLTADSITDVLITARQEPWWQQWYDGLPVAGNPERLVGGTLRTRMLDTAAANNLRGKSGTLTGISALSGYVTTQDDRLLVFSMISNNHLQSPRSIEDAVGVALAS</sequence>
<evidence type="ECO:0000256" key="1">
    <source>
        <dbReference type="ARBA" id="ARBA00006096"/>
    </source>
</evidence>